<evidence type="ECO:0000256" key="4">
    <source>
        <dbReference type="ARBA" id="ARBA00016436"/>
    </source>
</evidence>
<evidence type="ECO:0000256" key="2">
    <source>
        <dbReference type="ARBA" id="ARBA00004870"/>
    </source>
</evidence>
<dbReference type="NCBIfam" id="TIGR00682">
    <property type="entry name" value="lpxK"/>
    <property type="match status" value="1"/>
</dbReference>
<dbReference type="HAMAP" id="MF_00409">
    <property type="entry name" value="LpxK"/>
    <property type="match status" value="1"/>
</dbReference>
<dbReference type="GO" id="GO:0005886">
    <property type="term" value="C:plasma membrane"/>
    <property type="evidence" value="ECO:0007669"/>
    <property type="project" value="TreeGrafter"/>
</dbReference>
<dbReference type="GO" id="GO:0009029">
    <property type="term" value="F:lipid-A 4'-kinase activity"/>
    <property type="evidence" value="ECO:0007669"/>
    <property type="project" value="UniProtKB-UniRule"/>
</dbReference>
<keyword evidence="8 13" id="KW-0547">Nucleotide-binding</keyword>
<evidence type="ECO:0000256" key="7">
    <source>
        <dbReference type="ARBA" id="ARBA00022679"/>
    </source>
</evidence>
<dbReference type="InterPro" id="IPR027417">
    <property type="entry name" value="P-loop_NTPase"/>
</dbReference>
<comment type="pathway">
    <text evidence="2 13">Glycolipid biosynthesis; lipid IV(A) biosynthesis; lipid IV(A) from (3R)-3-hydroxytetradecanoyl-[acyl-carrier-protein] and UDP-N-acetyl-alpha-D-glucosamine: step 6/6.</text>
</comment>
<evidence type="ECO:0000256" key="5">
    <source>
        <dbReference type="ARBA" id="ARBA00022516"/>
    </source>
</evidence>
<keyword evidence="10 13" id="KW-0067">ATP-binding</keyword>
<dbReference type="PANTHER" id="PTHR42724">
    <property type="entry name" value="TETRAACYLDISACCHARIDE 4'-KINASE"/>
    <property type="match status" value="1"/>
</dbReference>
<reference evidence="14 15" key="1">
    <citation type="submission" date="2019-03" db="EMBL/GenBank/DDBJ databases">
        <title>Diverse conjugative elements silence natural transformation in Legionella species.</title>
        <authorList>
            <person name="Durieux I."/>
            <person name="Ginevra C."/>
            <person name="Attaiech L."/>
            <person name="Picq K."/>
            <person name="Juan P.A."/>
            <person name="Jarraud S."/>
            <person name="Charpentier X."/>
        </authorList>
    </citation>
    <scope>NUCLEOTIDE SEQUENCE [LARGE SCALE GENOMIC DNA]</scope>
    <source>
        <strain evidence="14 15">HL-0427-4011</strain>
    </source>
</reference>
<dbReference type="EMBL" id="CP038254">
    <property type="protein sequence ID" value="QBR83725.1"/>
    <property type="molecule type" value="Genomic_DNA"/>
</dbReference>
<keyword evidence="5 13" id="KW-0444">Lipid biosynthesis</keyword>
<keyword evidence="6 13" id="KW-0441">Lipid A biosynthesis</keyword>
<dbReference type="GO" id="GO:0009245">
    <property type="term" value="P:lipid A biosynthetic process"/>
    <property type="evidence" value="ECO:0007669"/>
    <property type="project" value="UniProtKB-UniRule"/>
</dbReference>
<dbReference type="InterPro" id="IPR003758">
    <property type="entry name" value="LpxK"/>
</dbReference>
<dbReference type="GO" id="GO:0009244">
    <property type="term" value="P:lipopolysaccharide core region biosynthetic process"/>
    <property type="evidence" value="ECO:0007669"/>
    <property type="project" value="TreeGrafter"/>
</dbReference>
<evidence type="ECO:0000313" key="15">
    <source>
        <dbReference type="Proteomes" id="UP000295517"/>
    </source>
</evidence>
<evidence type="ECO:0000256" key="3">
    <source>
        <dbReference type="ARBA" id="ARBA00012071"/>
    </source>
</evidence>
<evidence type="ECO:0000256" key="8">
    <source>
        <dbReference type="ARBA" id="ARBA00022741"/>
    </source>
</evidence>
<name>A0AAX1EF32_9GAMM</name>
<gene>
    <name evidence="13" type="primary">lpxK</name>
    <name evidence="14" type="ORF">E3983_04760</name>
</gene>
<dbReference type="Pfam" id="PF02606">
    <property type="entry name" value="LpxK"/>
    <property type="match status" value="1"/>
</dbReference>
<evidence type="ECO:0000256" key="10">
    <source>
        <dbReference type="ARBA" id="ARBA00022840"/>
    </source>
</evidence>
<comment type="function">
    <text evidence="1 13">Transfers the gamma-phosphate of ATP to the 4'-position of a tetraacyldisaccharide 1-phosphate intermediate (termed DS-1-P) to form tetraacyldisaccharide 1,4'-bis-phosphate (lipid IVA).</text>
</comment>
<comment type="similarity">
    <text evidence="13">Belongs to the LpxK family.</text>
</comment>
<keyword evidence="7 13" id="KW-0808">Transferase</keyword>
<evidence type="ECO:0000256" key="12">
    <source>
        <dbReference type="ARBA" id="ARBA00029757"/>
    </source>
</evidence>
<dbReference type="SUPFAM" id="SSF52540">
    <property type="entry name" value="P-loop containing nucleoside triphosphate hydrolases"/>
    <property type="match status" value="1"/>
</dbReference>
<dbReference type="GO" id="GO:0005524">
    <property type="term" value="F:ATP binding"/>
    <property type="evidence" value="ECO:0007669"/>
    <property type="project" value="UniProtKB-UniRule"/>
</dbReference>
<dbReference type="RefSeq" id="WP_135060059.1">
    <property type="nucleotide sequence ID" value="NZ_CP038254.1"/>
</dbReference>
<dbReference type="Proteomes" id="UP000295517">
    <property type="component" value="Chromosome"/>
</dbReference>
<proteinExistence type="inferred from homology"/>
<dbReference type="PANTHER" id="PTHR42724:SF1">
    <property type="entry name" value="TETRAACYLDISACCHARIDE 4'-KINASE, MITOCHONDRIAL-RELATED"/>
    <property type="match status" value="1"/>
</dbReference>
<dbReference type="AlphaFoldDB" id="A0AAX1EF32"/>
<evidence type="ECO:0000256" key="11">
    <source>
        <dbReference type="ARBA" id="ARBA00023098"/>
    </source>
</evidence>
<comment type="catalytic activity">
    <reaction evidence="13">
        <text>a lipid A disaccharide + ATP = a lipid IVA + ADP + H(+)</text>
        <dbReference type="Rhea" id="RHEA:67840"/>
        <dbReference type="ChEBI" id="CHEBI:15378"/>
        <dbReference type="ChEBI" id="CHEBI:30616"/>
        <dbReference type="ChEBI" id="CHEBI:176343"/>
        <dbReference type="ChEBI" id="CHEBI:176425"/>
        <dbReference type="ChEBI" id="CHEBI:456216"/>
        <dbReference type="EC" id="2.7.1.130"/>
    </reaction>
</comment>
<sequence length="323" mass="36519">MFSHLDKLWYQKHPLRWLLWPLSMVYRGIVHARRWYYQLFADKPLKIPVVVVGNLSVGGVGKTPLVIAIAKKLVGQGLKVGIVSRGYGARISRFPHLITAQDTAEQVGDEPLLIARKTDCPVVIAPKRNEAVSYLEANEDCDVILSDDGLQHYSMRRAVEIIVIDGTRGLGNGLCLPAGPLREPSSRLKSADYLVVNEGHWPDAYPMHLKPMPLVHIKTGEKYNIEQFSEPVAAIAGIGNPQRFFFTLKQLGVRFSTYPFPDHYRFKPDDFKFTESSIVMTEKDAVKCHHFAGDNMYYLPVEAELSEDFWHAFTSRISLPGQR</sequence>
<keyword evidence="11 13" id="KW-0443">Lipid metabolism</keyword>
<evidence type="ECO:0000256" key="9">
    <source>
        <dbReference type="ARBA" id="ARBA00022777"/>
    </source>
</evidence>
<evidence type="ECO:0000256" key="6">
    <source>
        <dbReference type="ARBA" id="ARBA00022556"/>
    </source>
</evidence>
<organism evidence="14 15">
    <name type="scientific">Legionella israelensis</name>
    <dbReference type="NCBI Taxonomy" id="454"/>
    <lineage>
        <taxon>Bacteria</taxon>
        <taxon>Pseudomonadati</taxon>
        <taxon>Pseudomonadota</taxon>
        <taxon>Gammaproteobacteria</taxon>
        <taxon>Legionellales</taxon>
        <taxon>Legionellaceae</taxon>
        <taxon>Legionella</taxon>
    </lineage>
</organism>
<evidence type="ECO:0000313" key="14">
    <source>
        <dbReference type="EMBL" id="QBR83725.1"/>
    </source>
</evidence>
<dbReference type="EC" id="2.7.1.130" evidence="3 13"/>
<evidence type="ECO:0000256" key="1">
    <source>
        <dbReference type="ARBA" id="ARBA00002274"/>
    </source>
</evidence>
<protein>
    <recommendedName>
        <fullName evidence="4 13">Tetraacyldisaccharide 4'-kinase</fullName>
        <ecNumber evidence="3 13">2.7.1.130</ecNumber>
    </recommendedName>
    <alternativeName>
        <fullName evidence="12 13">Lipid A 4'-kinase</fullName>
    </alternativeName>
</protein>
<evidence type="ECO:0000256" key="13">
    <source>
        <dbReference type="HAMAP-Rule" id="MF_00409"/>
    </source>
</evidence>
<feature type="binding site" evidence="13">
    <location>
        <begin position="56"/>
        <end position="63"/>
    </location>
    <ligand>
        <name>ATP</name>
        <dbReference type="ChEBI" id="CHEBI:30616"/>
    </ligand>
</feature>
<accession>A0AAX1EF32</accession>
<keyword evidence="9 13" id="KW-0418">Kinase</keyword>